<reference evidence="1 2" key="1">
    <citation type="submission" date="2021-07" db="EMBL/GenBank/DDBJ databases">
        <authorList>
            <person name="So Y."/>
        </authorList>
    </citation>
    <scope>NUCLEOTIDE SEQUENCE [LARGE SCALE GENOMIC DNA]</scope>
    <source>
        <strain evidence="1 2">HJA6</strain>
    </source>
</reference>
<dbReference type="EMBL" id="JAHYBZ010000006">
    <property type="protein sequence ID" value="MBW6399619.1"/>
    <property type="molecule type" value="Genomic_DNA"/>
</dbReference>
<keyword evidence="2" id="KW-1185">Reference proteome</keyword>
<dbReference type="RefSeq" id="WP_219764230.1">
    <property type="nucleotide sequence ID" value="NZ_JAHYBZ010000006.1"/>
</dbReference>
<evidence type="ECO:0000313" key="1">
    <source>
        <dbReference type="EMBL" id="MBW6399619.1"/>
    </source>
</evidence>
<dbReference type="Proteomes" id="UP001196565">
    <property type="component" value="Unassembled WGS sequence"/>
</dbReference>
<accession>A0ABS7AEM2</accession>
<name>A0ABS7AEM2_9PROT</name>
<gene>
    <name evidence="1" type="ORF">KPL78_17300</name>
</gene>
<sequence length="376" mass="41452">MIEIRNDILERFGTSAYQPATFLERGVTVPFTTPFLLGARIRPTDTRVGLDVVITNPSGGRGYYIVPWSALTEICSPTLHDRRLWQRLSDQTAIAPTLVRETARAVAAEGLAGREAAAAVAKTRNEDGAARMRTNFLLLLDLVRRTETRDEAAIPPQADTPANIETRARRAMARFAPRLGVSGDIIAAWLESIAGAVAAVGVPGDASPSRMRRLARRVATLAGEIELWIAQSADPTEQHAATLVVDAAKLTLGCVAAAFRDLDALLSDIPTLLRAWREDSTDLARRAVRPDWLLDGWQVICDLWTDADPGLRGGALWEMALLAPVMPREVEEWFGIAEDWDRPTRLRRVVRANEDWRTGRMLDIVARNERLLAKAA</sequence>
<proteinExistence type="predicted"/>
<evidence type="ECO:0000313" key="2">
    <source>
        <dbReference type="Proteomes" id="UP001196565"/>
    </source>
</evidence>
<organism evidence="1 2">
    <name type="scientific">Roseomonas alba</name>
    <dbReference type="NCBI Taxonomy" id="2846776"/>
    <lineage>
        <taxon>Bacteria</taxon>
        <taxon>Pseudomonadati</taxon>
        <taxon>Pseudomonadota</taxon>
        <taxon>Alphaproteobacteria</taxon>
        <taxon>Acetobacterales</taxon>
        <taxon>Roseomonadaceae</taxon>
        <taxon>Roseomonas</taxon>
    </lineage>
</organism>
<protein>
    <submittedName>
        <fullName evidence="1">Uncharacterized protein</fullName>
    </submittedName>
</protein>
<comment type="caution">
    <text evidence="1">The sequence shown here is derived from an EMBL/GenBank/DDBJ whole genome shotgun (WGS) entry which is preliminary data.</text>
</comment>